<dbReference type="RefSeq" id="WP_306418110.1">
    <property type="nucleotide sequence ID" value="NZ_OMOQ01000002.1"/>
</dbReference>
<evidence type="ECO:0000313" key="1">
    <source>
        <dbReference type="EMBL" id="SPH23733.1"/>
    </source>
</evidence>
<evidence type="ECO:0000313" key="2">
    <source>
        <dbReference type="Proteomes" id="UP000244924"/>
    </source>
</evidence>
<dbReference type="Gene3D" id="3.40.50.720">
    <property type="entry name" value="NAD(P)-binding Rossmann-like Domain"/>
    <property type="match status" value="3"/>
</dbReference>
<reference evidence="1 2" key="1">
    <citation type="submission" date="2018-03" db="EMBL/GenBank/DDBJ databases">
        <authorList>
            <person name="Keele B.F."/>
        </authorList>
    </citation>
    <scope>NUCLEOTIDE SEQUENCE [LARGE SCALE GENOMIC DNA]</scope>
    <source>
        <strain evidence="1 2">CECT 8626</strain>
    </source>
</reference>
<dbReference type="AlphaFoldDB" id="A0A2R8BK99"/>
<gene>
    <name evidence="1" type="ORF">DEA8626_02802</name>
</gene>
<name>A0A2R8BK99_9RHOB</name>
<accession>A0A2R8BK99</accession>
<organism evidence="1 2">
    <name type="scientific">Albidovulum aquaemixtae</name>
    <dbReference type="NCBI Taxonomy" id="1542388"/>
    <lineage>
        <taxon>Bacteria</taxon>
        <taxon>Pseudomonadati</taxon>
        <taxon>Pseudomonadota</taxon>
        <taxon>Alphaproteobacteria</taxon>
        <taxon>Rhodobacterales</taxon>
        <taxon>Paracoccaceae</taxon>
        <taxon>Albidovulum</taxon>
    </lineage>
</organism>
<protein>
    <submittedName>
        <fullName evidence="1">Uncharacterized protein</fullName>
    </submittedName>
</protein>
<sequence length="103" mass="11707">MKVHILDDWFDILRHLPSFARLDGHDVTVWNDRVEDAGTLSARLREADPRDPLASYPRVIATPHIGYATEDEFDLQFADIYDQINAFADGAPINVINSEALER</sequence>
<dbReference type="Proteomes" id="UP000244924">
    <property type="component" value="Unassembled WGS sequence"/>
</dbReference>
<proteinExistence type="predicted"/>
<keyword evidence="2" id="KW-1185">Reference proteome</keyword>
<dbReference type="EMBL" id="OMOQ01000002">
    <property type="protein sequence ID" value="SPH23733.1"/>
    <property type="molecule type" value="Genomic_DNA"/>
</dbReference>